<proteinExistence type="inferred from homology"/>
<evidence type="ECO:0000259" key="13">
    <source>
        <dbReference type="Pfam" id="PF00593"/>
    </source>
</evidence>
<keyword evidence="4 10" id="KW-1134">Transmembrane beta strand</keyword>
<evidence type="ECO:0000256" key="9">
    <source>
        <dbReference type="ARBA" id="ARBA00023237"/>
    </source>
</evidence>
<evidence type="ECO:0000256" key="12">
    <source>
        <dbReference type="SAM" id="SignalP"/>
    </source>
</evidence>
<keyword evidence="8 15" id="KW-0675">Receptor</keyword>
<keyword evidence="3 10" id="KW-0813">Transport</keyword>
<feature type="domain" description="TonB-dependent receptor-like beta-barrel" evidence="13">
    <location>
        <begin position="290"/>
        <end position="709"/>
    </location>
</feature>
<dbReference type="InterPro" id="IPR037066">
    <property type="entry name" value="Plug_dom_sf"/>
</dbReference>
<dbReference type="Pfam" id="PF07715">
    <property type="entry name" value="Plug"/>
    <property type="match status" value="1"/>
</dbReference>
<evidence type="ECO:0000256" key="10">
    <source>
        <dbReference type="PROSITE-ProRule" id="PRU01360"/>
    </source>
</evidence>
<keyword evidence="16" id="KW-1185">Reference proteome</keyword>
<dbReference type="NCBIfam" id="TIGR01783">
    <property type="entry name" value="TonB-siderophor"/>
    <property type="match status" value="1"/>
</dbReference>
<reference evidence="15 16" key="1">
    <citation type="submission" date="2023-11" db="EMBL/GenBank/DDBJ databases">
        <title>Draft genome of Azohydromonas lata strain H1 (DSM1123), a polyhydroxyalkanoate producer.</title>
        <authorList>
            <person name="Traversa D."/>
            <person name="D'Addabbo P."/>
            <person name="Pazzani C."/>
            <person name="Manzari C."/>
            <person name="Chiara M."/>
            <person name="Scrascia M."/>
        </authorList>
    </citation>
    <scope>NUCLEOTIDE SEQUENCE [LARGE SCALE GENOMIC DNA]</scope>
    <source>
        <strain evidence="15 16">H1</strain>
    </source>
</reference>
<dbReference type="Proteomes" id="UP001293718">
    <property type="component" value="Unassembled WGS sequence"/>
</dbReference>
<dbReference type="InterPro" id="IPR012910">
    <property type="entry name" value="Plug_dom"/>
</dbReference>
<protein>
    <submittedName>
        <fullName evidence="15">TonB-dependent siderophore receptor</fullName>
    </submittedName>
</protein>
<keyword evidence="9 10" id="KW-0998">Cell outer membrane</keyword>
<organism evidence="15 16">
    <name type="scientific">Azohydromonas lata</name>
    <dbReference type="NCBI Taxonomy" id="45677"/>
    <lineage>
        <taxon>Bacteria</taxon>
        <taxon>Pseudomonadati</taxon>
        <taxon>Pseudomonadota</taxon>
        <taxon>Betaproteobacteria</taxon>
        <taxon>Burkholderiales</taxon>
        <taxon>Sphaerotilaceae</taxon>
        <taxon>Azohydromonas</taxon>
    </lineage>
</organism>
<evidence type="ECO:0000313" key="16">
    <source>
        <dbReference type="Proteomes" id="UP001293718"/>
    </source>
</evidence>
<dbReference type="InterPro" id="IPR000531">
    <property type="entry name" value="Beta-barrel_TonB"/>
</dbReference>
<evidence type="ECO:0000256" key="11">
    <source>
        <dbReference type="RuleBase" id="RU003357"/>
    </source>
</evidence>
<comment type="similarity">
    <text evidence="2 10 11">Belongs to the TonB-dependent receptor family.</text>
</comment>
<feature type="domain" description="TonB-dependent receptor plug" evidence="14">
    <location>
        <begin position="95"/>
        <end position="193"/>
    </location>
</feature>
<evidence type="ECO:0000256" key="1">
    <source>
        <dbReference type="ARBA" id="ARBA00004571"/>
    </source>
</evidence>
<comment type="subcellular location">
    <subcellularLocation>
        <location evidence="1 10">Cell outer membrane</location>
        <topology evidence="1 10">Multi-pass membrane protein</topology>
    </subcellularLocation>
</comment>
<feature type="chain" id="PRO_5045451382" evidence="12">
    <location>
        <begin position="39"/>
        <end position="739"/>
    </location>
</feature>
<comment type="caution">
    <text evidence="15">The sequence shown here is derived from an EMBL/GenBank/DDBJ whole genome shotgun (WGS) entry which is preliminary data.</text>
</comment>
<accession>A0ABU5IHF9</accession>
<dbReference type="Gene3D" id="2.40.170.20">
    <property type="entry name" value="TonB-dependent receptor, beta-barrel domain"/>
    <property type="match status" value="1"/>
</dbReference>
<keyword evidence="5 10" id="KW-0812">Transmembrane</keyword>
<keyword evidence="12" id="KW-0732">Signal</keyword>
<dbReference type="InterPro" id="IPR039426">
    <property type="entry name" value="TonB-dep_rcpt-like"/>
</dbReference>
<feature type="signal peptide" evidence="12">
    <location>
        <begin position="1"/>
        <end position="38"/>
    </location>
</feature>
<keyword evidence="6 11" id="KW-0798">TonB box</keyword>
<gene>
    <name evidence="15" type="ORF">SM757_12380</name>
</gene>
<evidence type="ECO:0000256" key="3">
    <source>
        <dbReference type="ARBA" id="ARBA00022448"/>
    </source>
</evidence>
<dbReference type="CDD" id="cd01347">
    <property type="entry name" value="ligand_gated_channel"/>
    <property type="match status" value="1"/>
</dbReference>
<sequence length="739" mass="80840">MDNKTRVHDITPPGRLTPIGHALNIALAGLMVTSYAHAQAADVAAAPAAPASAVAPDDAVLPAIRVKAAATPQESPLRHLAKPSTSGALGEKVVLDTPFSLTVVDSEQISERSARSIGQIFVNDPAVYTPSSSYTTDWWGTQIRGLGVRNMYIDGIPLLLYWGGDFPTEIVESVTALKGLTGFMYGFGEPGGALSYEMKRPKAADATTVEMGWRNPRVLSAHVDTSRRLGEDSALRVNLAAEKGTAYNDSQPDRKVASMAFEQRLSSTLNWFTTLAYEDNNLKREPLLFYVNQYDAAGSGGKLPRVSYDYGKINVANSFYRTKTQLASTELKWQFDPDWSLKTQLGLARKDHLSNKGFAELLNASGDYAGITYTFAGRLDTFYGQSLLQGHLTTGSVRHEIVAGVGLQRAKDRWSNVTVWDNDFNGNLYQDQTHSFTQPLDFSLSPTSADVRQKYAFLSDTIKWHAQWEAIVGVRYTDYDSKDLDGDPTTDSGYGARKASPTLALIWKPDAATRVYGSFVQALEPGTRVGAVYANAGEVLGATVSKQYEMGVKHASRGVDYTAALFRVERVNQMEQLRDGLRYLTQDGMTVYNGIELSGAWQATRSLNLGLGTVFLDASIDKVSEDNAALRGNTPSNAARWQTVANAQYRVPAVPGLKLHGNVRYYGGIFANDANTLKVPAYTLVNAGFTHEFTFQGRELTLIGNVNNLFNRKYWAGGGWSNLNVGEARNVSLNLKMQF</sequence>
<dbReference type="Gene3D" id="2.170.130.10">
    <property type="entry name" value="TonB-dependent receptor, plug domain"/>
    <property type="match status" value="1"/>
</dbReference>
<evidence type="ECO:0000259" key="14">
    <source>
        <dbReference type="Pfam" id="PF07715"/>
    </source>
</evidence>
<evidence type="ECO:0000256" key="4">
    <source>
        <dbReference type="ARBA" id="ARBA00022452"/>
    </source>
</evidence>
<dbReference type="PROSITE" id="PS52016">
    <property type="entry name" value="TONB_DEPENDENT_REC_3"/>
    <property type="match status" value="1"/>
</dbReference>
<evidence type="ECO:0000256" key="5">
    <source>
        <dbReference type="ARBA" id="ARBA00022692"/>
    </source>
</evidence>
<dbReference type="RefSeq" id="WP_322465688.1">
    <property type="nucleotide sequence ID" value="NZ_JAXOJX010000017.1"/>
</dbReference>
<name>A0ABU5IHF9_9BURK</name>
<dbReference type="EMBL" id="JAXOJX010000017">
    <property type="protein sequence ID" value="MDZ5457368.1"/>
    <property type="molecule type" value="Genomic_DNA"/>
</dbReference>
<dbReference type="InterPro" id="IPR036942">
    <property type="entry name" value="Beta-barrel_TonB_sf"/>
</dbReference>
<dbReference type="Pfam" id="PF00593">
    <property type="entry name" value="TonB_dep_Rec_b-barrel"/>
    <property type="match status" value="1"/>
</dbReference>
<dbReference type="SUPFAM" id="SSF56935">
    <property type="entry name" value="Porins"/>
    <property type="match status" value="1"/>
</dbReference>
<keyword evidence="7 10" id="KW-0472">Membrane</keyword>
<evidence type="ECO:0000256" key="6">
    <source>
        <dbReference type="ARBA" id="ARBA00023077"/>
    </source>
</evidence>
<dbReference type="InterPro" id="IPR010105">
    <property type="entry name" value="TonB_sidphr_rcpt"/>
</dbReference>
<dbReference type="PANTHER" id="PTHR32552:SF82">
    <property type="entry name" value="FCUA PROTEIN"/>
    <property type="match status" value="1"/>
</dbReference>
<evidence type="ECO:0000256" key="8">
    <source>
        <dbReference type="ARBA" id="ARBA00023170"/>
    </source>
</evidence>
<evidence type="ECO:0000256" key="2">
    <source>
        <dbReference type="ARBA" id="ARBA00009810"/>
    </source>
</evidence>
<evidence type="ECO:0000313" key="15">
    <source>
        <dbReference type="EMBL" id="MDZ5457368.1"/>
    </source>
</evidence>
<dbReference type="PANTHER" id="PTHR32552">
    <property type="entry name" value="FERRICHROME IRON RECEPTOR-RELATED"/>
    <property type="match status" value="1"/>
</dbReference>
<evidence type="ECO:0000256" key="7">
    <source>
        <dbReference type="ARBA" id="ARBA00023136"/>
    </source>
</evidence>